<dbReference type="SUPFAM" id="SSF52540">
    <property type="entry name" value="P-loop containing nucleoside triphosphate hydrolases"/>
    <property type="match status" value="1"/>
</dbReference>
<evidence type="ECO:0000313" key="3">
    <source>
        <dbReference type="Proteomes" id="UP000566324"/>
    </source>
</evidence>
<comment type="caution">
    <text evidence="2">The sequence shown here is derived from an EMBL/GenBank/DDBJ whole genome shotgun (WGS) entry which is preliminary data.</text>
</comment>
<dbReference type="EMBL" id="JACHNZ010000028">
    <property type="protein sequence ID" value="MBB4632866.1"/>
    <property type="molecule type" value="Genomic_DNA"/>
</dbReference>
<keyword evidence="1" id="KW-0812">Transmembrane</keyword>
<reference evidence="2 3" key="1">
    <citation type="submission" date="2020-08" db="EMBL/GenBank/DDBJ databases">
        <title>Genomic Encyclopedia of Type Strains, Phase IV (KMG-IV): sequencing the most valuable type-strain genomes for metagenomic binning, comparative biology and taxonomic classification.</title>
        <authorList>
            <person name="Goeker M."/>
        </authorList>
    </citation>
    <scope>NUCLEOTIDE SEQUENCE [LARGE SCALE GENOMIC DNA]</scope>
    <source>
        <strain evidence="2 3">DSM 17328</strain>
    </source>
</reference>
<protein>
    <submittedName>
        <fullName evidence="2">Type IV secretory pathway VirB4 component</fullName>
    </submittedName>
</protein>
<dbReference type="Proteomes" id="UP000566324">
    <property type="component" value="Unassembled WGS sequence"/>
</dbReference>
<dbReference type="AlphaFoldDB" id="A0A7W7B2Q8"/>
<sequence length="96" mass="10204">MEAWLGSLPGQVYANVRQPLVHTLNLAHLMPLSSVWAGPARNAHLDGPPLLYAETSGSTPFRLSTHVGDVGHMLVVGPTGAGKSVLLALLALQFRR</sequence>
<dbReference type="InterPro" id="IPR027417">
    <property type="entry name" value="P-loop_NTPase"/>
</dbReference>
<feature type="transmembrane region" description="Helical" evidence="1">
    <location>
        <begin position="70"/>
        <end position="92"/>
    </location>
</feature>
<keyword evidence="1" id="KW-0472">Membrane</keyword>
<keyword evidence="1" id="KW-1133">Transmembrane helix</keyword>
<dbReference type="Gene3D" id="3.40.50.300">
    <property type="entry name" value="P-loop containing nucleotide triphosphate hydrolases"/>
    <property type="match status" value="1"/>
</dbReference>
<proteinExistence type="predicted"/>
<evidence type="ECO:0000313" key="2">
    <source>
        <dbReference type="EMBL" id="MBB4632866.1"/>
    </source>
</evidence>
<evidence type="ECO:0000256" key="1">
    <source>
        <dbReference type="SAM" id="Phobius"/>
    </source>
</evidence>
<gene>
    <name evidence="2" type="ORF">GGQ98_002493</name>
</gene>
<accession>A0A7W7B2Q8</accession>
<keyword evidence="3" id="KW-1185">Reference proteome</keyword>
<organism evidence="2 3">
    <name type="scientific">Sphingosinicella soli</name>
    <dbReference type="NCBI Taxonomy" id="333708"/>
    <lineage>
        <taxon>Bacteria</taxon>
        <taxon>Pseudomonadati</taxon>
        <taxon>Pseudomonadota</taxon>
        <taxon>Alphaproteobacteria</taxon>
        <taxon>Sphingomonadales</taxon>
        <taxon>Sphingosinicellaceae</taxon>
        <taxon>Sphingosinicella</taxon>
    </lineage>
</organism>
<name>A0A7W7B2Q8_9SPHN</name>